<dbReference type="GO" id="GO:0009097">
    <property type="term" value="P:isoleucine biosynthetic process"/>
    <property type="evidence" value="ECO:0007669"/>
    <property type="project" value="TreeGrafter"/>
</dbReference>
<dbReference type="PANTHER" id="PTHR18968">
    <property type="entry name" value="THIAMINE PYROPHOSPHATE ENZYMES"/>
    <property type="match status" value="1"/>
</dbReference>
<evidence type="ECO:0000256" key="1">
    <source>
        <dbReference type="ARBA" id="ARBA00007812"/>
    </source>
</evidence>
<dbReference type="GO" id="GO:0005948">
    <property type="term" value="C:acetolactate synthase complex"/>
    <property type="evidence" value="ECO:0007669"/>
    <property type="project" value="TreeGrafter"/>
</dbReference>
<dbReference type="Gene3D" id="3.40.50.970">
    <property type="match status" value="1"/>
</dbReference>
<organism evidence="3 4">
    <name type="scientific">Burkholderia territorii</name>
    <dbReference type="NCBI Taxonomy" id="1503055"/>
    <lineage>
        <taxon>Bacteria</taxon>
        <taxon>Pseudomonadati</taxon>
        <taxon>Pseudomonadota</taxon>
        <taxon>Betaproteobacteria</taxon>
        <taxon>Burkholderiales</taxon>
        <taxon>Burkholderiaceae</taxon>
        <taxon>Burkholderia</taxon>
        <taxon>Burkholderia cepacia complex</taxon>
    </lineage>
</organism>
<dbReference type="GO" id="GO:0009099">
    <property type="term" value="P:L-valine biosynthetic process"/>
    <property type="evidence" value="ECO:0007669"/>
    <property type="project" value="TreeGrafter"/>
</dbReference>
<dbReference type="Proteomes" id="UP000068016">
    <property type="component" value="Unassembled WGS sequence"/>
</dbReference>
<dbReference type="InterPro" id="IPR029061">
    <property type="entry name" value="THDP-binding"/>
</dbReference>
<dbReference type="GO" id="GO:0050660">
    <property type="term" value="F:flavin adenine dinucleotide binding"/>
    <property type="evidence" value="ECO:0007669"/>
    <property type="project" value="TreeGrafter"/>
</dbReference>
<dbReference type="GO" id="GO:0030976">
    <property type="term" value="F:thiamine pyrophosphate binding"/>
    <property type="evidence" value="ECO:0007669"/>
    <property type="project" value="InterPro"/>
</dbReference>
<comment type="similarity">
    <text evidence="1">Belongs to the TPP enzyme family.</text>
</comment>
<evidence type="ECO:0000313" key="4">
    <source>
        <dbReference type="Proteomes" id="UP000068016"/>
    </source>
</evidence>
<accession>A0A108E3Q0</accession>
<dbReference type="SUPFAM" id="SSF52518">
    <property type="entry name" value="Thiamin diphosphate-binding fold (THDP-binding)"/>
    <property type="match status" value="1"/>
</dbReference>
<dbReference type="Pfam" id="PF02776">
    <property type="entry name" value="TPP_enzyme_N"/>
    <property type="match status" value="1"/>
</dbReference>
<dbReference type="InterPro" id="IPR045229">
    <property type="entry name" value="TPP_enz"/>
</dbReference>
<evidence type="ECO:0000259" key="2">
    <source>
        <dbReference type="Pfam" id="PF02776"/>
    </source>
</evidence>
<reference evidence="3 4" key="1">
    <citation type="submission" date="2015-11" db="EMBL/GenBank/DDBJ databases">
        <title>Expanding the genomic diversity of Burkholderia species for the development of highly accurate diagnostics.</title>
        <authorList>
            <person name="Sahl J."/>
            <person name="Keim P."/>
            <person name="Wagner D."/>
        </authorList>
    </citation>
    <scope>NUCLEOTIDE SEQUENCE [LARGE SCALE GENOMIC DNA]</scope>
    <source>
        <strain evidence="3 4">MSMB793WGS</strain>
    </source>
</reference>
<gene>
    <name evidence="3" type="ORF">WT83_31705</name>
</gene>
<proteinExistence type="inferred from homology"/>
<dbReference type="GO" id="GO:0003984">
    <property type="term" value="F:acetolactate synthase activity"/>
    <property type="evidence" value="ECO:0007669"/>
    <property type="project" value="TreeGrafter"/>
</dbReference>
<dbReference type="InterPro" id="IPR012001">
    <property type="entry name" value="Thiamin_PyroP_enz_TPP-bd_dom"/>
</dbReference>
<name>A0A108E3Q0_9BURK</name>
<dbReference type="PANTHER" id="PTHR18968:SF13">
    <property type="entry name" value="ACETOLACTATE SYNTHASE CATALYTIC SUBUNIT, MITOCHONDRIAL"/>
    <property type="match status" value="1"/>
</dbReference>
<evidence type="ECO:0000313" key="3">
    <source>
        <dbReference type="EMBL" id="KWN04160.1"/>
    </source>
</evidence>
<sequence>MNLLRSLHVGHIFLVRKTMVYPLLDAVDKRPEIPGVVAAHEAGSAFMADGYARASRKLGVSLAISEPGTMHGLP</sequence>
<dbReference type="EMBL" id="LPLZ01000092">
    <property type="protein sequence ID" value="KWN04160.1"/>
    <property type="molecule type" value="Genomic_DNA"/>
</dbReference>
<comment type="caution">
    <text evidence="3">The sequence shown here is derived from an EMBL/GenBank/DDBJ whole genome shotgun (WGS) entry which is preliminary data.</text>
</comment>
<feature type="domain" description="Thiamine pyrophosphate enzyme N-terminal TPP-binding" evidence="2">
    <location>
        <begin position="3"/>
        <end position="73"/>
    </location>
</feature>
<protein>
    <recommendedName>
        <fullName evidence="2">Thiamine pyrophosphate enzyme N-terminal TPP-binding domain-containing protein</fullName>
    </recommendedName>
</protein>
<dbReference type="AlphaFoldDB" id="A0A108E3Q0"/>
<dbReference type="CDD" id="cd07035">
    <property type="entry name" value="TPP_PYR_POX_like"/>
    <property type="match status" value="1"/>
</dbReference>